<proteinExistence type="predicted"/>
<protein>
    <submittedName>
        <fullName evidence="1">Uncharacterized protein</fullName>
    </submittedName>
</protein>
<dbReference type="RefSeq" id="WP_238275365.1">
    <property type="nucleotide sequence ID" value="NZ_BPQR01000031.1"/>
</dbReference>
<sequence>MLDVLDLDFDLAAAILFRNAEWVVTADGLEHRDTGYDIPREAIDRRRGPELWDWPLHMAEKGWCTPSLFREAFLVALERYGIARDAALAESFALGFGIRASRSEGEAAFARLGEILRPRTRARERVAVAPTRRLAAQVAARV</sequence>
<dbReference type="Proteomes" id="UP001055102">
    <property type="component" value="Unassembled WGS sequence"/>
</dbReference>
<gene>
    <name evidence="1" type="ORF">AOPFMNJM_1920</name>
</gene>
<name>A0ABQ4SVU6_9HYPH</name>
<reference evidence="1" key="1">
    <citation type="journal article" date="2021" name="Front. Microbiol.">
        <title>Comprehensive Comparative Genomics and Phenotyping of Methylobacterium Species.</title>
        <authorList>
            <person name="Alessa O."/>
            <person name="Ogura Y."/>
            <person name="Fujitani Y."/>
            <person name="Takami H."/>
            <person name="Hayashi T."/>
            <person name="Sahin N."/>
            <person name="Tani A."/>
        </authorList>
    </citation>
    <scope>NUCLEOTIDE SEQUENCE</scope>
    <source>
        <strain evidence="1">LMG 23639</strain>
    </source>
</reference>
<evidence type="ECO:0000313" key="2">
    <source>
        <dbReference type="Proteomes" id="UP001055102"/>
    </source>
</evidence>
<accession>A0ABQ4SVU6</accession>
<organism evidence="1 2">
    <name type="scientific">Methylobacterium jeotgali</name>
    <dbReference type="NCBI Taxonomy" id="381630"/>
    <lineage>
        <taxon>Bacteria</taxon>
        <taxon>Pseudomonadati</taxon>
        <taxon>Pseudomonadota</taxon>
        <taxon>Alphaproteobacteria</taxon>
        <taxon>Hyphomicrobiales</taxon>
        <taxon>Methylobacteriaceae</taxon>
        <taxon>Methylobacterium</taxon>
    </lineage>
</organism>
<reference evidence="1" key="2">
    <citation type="submission" date="2021-08" db="EMBL/GenBank/DDBJ databases">
        <authorList>
            <person name="Tani A."/>
            <person name="Ola A."/>
            <person name="Ogura Y."/>
            <person name="Katsura K."/>
            <person name="Hayashi T."/>
        </authorList>
    </citation>
    <scope>NUCLEOTIDE SEQUENCE</scope>
    <source>
        <strain evidence="1">LMG 23639</strain>
    </source>
</reference>
<comment type="caution">
    <text evidence="1">The sequence shown here is derived from an EMBL/GenBank/DDBJ whole genome shotgun (WGS) entry which is preliminary data.</text>
</comment>
<dbReference type="EMBL" id="BPQR01000031">
    <property type="protein sequence ID" value="GJE06598.1"/>
    <property type="molecule type" value="Genomic_DNA"/>
</dbReference>
<evidence type="ECO:0000313" key="1">
    <source>
        <dbReference type="EMBL" id="GJE06598.1"/>
    </source>
</evidence>
<keyword evidence="2" id="KW-1185">Reference proteome</keyword>